<protein>
    <submittedName>
        <fullName evidence="2">Uncharacterized protein</fullName>
    </submittedName>
</protein>
<accession>A0ABW1V9K1</accession>
<sequence length="42" mass="5077">MEGNYSYTDNEQQAMDYVIISLYWACMQVRLSRAKRKKKTKQ</sequence>
<gene>
    <name evidence="2" type="ORF">ACFP56_16845</name>
</gene>
<reference evidence="3" key="1">
    <citation type="journal article" date="2019" name="Int. J. Syst. Evol. Microbiol.">
        <title>The Global Catalogue of Microorganisms (GCM) 10K type strain sequencing project: providing services to taxonomists for standard genome sequencing and annotation.</title>
        <authorList>
            <consortium name="The Broad Institute Genomics Platform"/>
            <consortium name="The Broad Institute Genome Sequencing Center for Infectious Disease"/>
            <person name="Wu L."/>
            <person name="Ma J."/>
        </authorList>
    </citation>
    <scope>NUCLEOTIDE SEQUENCE [LARGE SCALE GENOMIC DNA]</scope>
    <source>
        <strain evidence="3">PCU 280</strain>
    </source>
</reference>
<proteinExistence type="predicted"/>
<evidence type="ECO:0000256" key="1">
    <source>
        <dbReference type="SAM" id="Phobius"/>
    </source>
</evidence>
<keyword evidence="1" id="KW-1133">Transmembrane helix</keyword>
<feature type="transmembrane region" description="Helical" evidence="1">
    <location>
        <begin position="14"/>
        <end position="31"/>
    </location>
</feature>
<name>A0ABW1V9K1_9BACL</name>
<organism evidence="2 3">
    <name type="scientific">Paenibacillus septentrionalis</name>
    <dbReference type="NCBI Taxonomy" id="429342"/>
    <lineage>
        <taxon>Bacteria</taxon>
        <taxon>Bacillati</taxon>
        <taxon>Bacillota</taxon>
        <taxon>Bacilli</taxon>
        <taxon>Bacillales</taxon>
        <taxon>Paenibacillaceae</taxon>
        <taxon>Paenibacillus</taxon>
    </lineage>
</organism>
<dbReference type="Proteomes" id="UP001596233">
    <property type="component" value="Unassembled WGS sequence"/>
</dbReference>
<evidence type="ECO:0000313" key="3">
    <source>
        <dbReference type="Proteomes" id="UP001596233"/>
    </source>
</evidence>
<keyword evidence="1" id="KW-0472">Membrane</keyword>
<evidence type="ECO:0000313" key="2">
    <source>
        <dbReference type="EMBL" id="MFC6334298.1"/>
    </source>
</evidence>
<dbReference type="EMBL" id="JBHSTE010000005">
    <property type="protein sequence ID" value="MFC6334298.1"/>
    <property type="molecule type" value="Genomic_DNA"/>
</dbReference>
<comment type="caution">
    <text evidence="2">The sequence shown here is derived from an EMBL/GenBank/DDBJ whole genome shotgun (WGS) entry which is preliminary data.</text>
</comment>
<keyword evidence="3" id="KW-1185">Reference proteome</keyword>
<dbReference type="RefSeq" id="WP_379236654.1">
    <property type="nucleotide sequence ID" value="NZ_JBHSTE010000005.1"/>
</dbReference>
<keyword evidence="1" id="KW-0812">Transmembrane</keyword>